<evidence type="ECO:0000256" key="6">
    <source>
        <dbReference type="SAM" id="SignalP"/>
    </source>
</evidence>
<keyword evidence="6" id="KW-0732">Signal</keyword>
<proteinExistence type="inferred from homology"/>
<dbReference type="InterPro" id="IPR013320">
    <property type="entry name" value="ConA-like_dom_sf"/>
</dbReference>
<dbReference type="FunFam" id="2.60.120.200:FF:000114">
    <property type="entry name" value="Probable endo-1,3(4)-beta-glucanase NFIA_089530"/>
    <property type="match status" value="1"/>
</dbReference>
<dbReference type="EMBL" id="QGMK01000484">
    <property type="protein sequence ID" value="TVY81401.1"/>
    <property type="molecule type" value="Genomic_DNA"/>
</dbReference>
<evidence type="ECO:0000256" key="1">
    <source>
        <dbReference type="ARBA" id="ARBA00000124"/>
    </source>
</evidence>
<feature type="chain" id="PRO_5035821266" description="endo-1,3(4)-beta-glucanase" evidence="6">
    <location>
        <begin position="18"/>
        <end position="328"/>
    </location>
</feature>
<organism evidence="8 9">
    <name type="scientific">Lachnellula suecica</name>
    <dbReference type="NCBI Taxonomy" id="602035"/>
    <lineage>
        <taxon>Eukaryota</taxon>
        <taxon>Fungi</taxon>
        <taxon>Dikarya</taxon>
        <taxon>Ascomycota</taxon>
        <taxon>Pezizomycotina</taxon>
        <taxon>Leotiomycetes</taxon>
        <taxon>Helotiales</taxon>
        <taxon>Lachnaceae</taxon>
        <taxon>Lachnellula</taxon>
    </lineage>
</organism>
<dbReference type="InterPro" id="IPR000757">
    <property type="entry name" value="Beta-glucanase-like"/>
</dbReference>
<dbReference type="AlphaFoldDB" id="A0A8T9C6X7"/>
<dbReference type="GO" id="GO:0009251">
    <property type="term" value="P:glucan catabolic process"/>
    <property type="evidence" value="ECO:0007669"/>
    <property type="project" value="TreeGrafter"/>
</dbReference>
<dbReference type="GO" id="GO:0052861">
    <property type="term" value="F:endo-1,3(4)-beta-glucanase activity"/>
    <property type="evidence" value="ECO:0007669"/>
    <property type="project" value="UniProtKB-EC"/>
</dbReference>
<dbReference type="SUPFAM" id="SSF49899">
    <property type="entry name" value="Concanavalin A-like lectins/glucanases"/>
    <property type="match status" value="1"/>
</dbReference>
<evidence type="ECO:0000256" key="4">
    <source>
        <dbReference type="ARBA" id="ARBA00022801"/>
    </source>
</evidence>
<dbReference type="Gene3D" id="2.60.120.200">
    <property type="match status" value="1"/>
</dbReference>
<evidence type="ECO:0000313" key="9">
    <source>
        <dbReference type="Proteomes" id="UP000469558"/>
    </source>
</evidence>
<dbReference type="OrthoDB" id="192832at2759"/>
<keyword evidence="5" id="KW-0326">Glycosidase</keyword>
<feature type="domain" description="GH16" evidence="7">
    <location>
        <begin position="23"/>
        <end position="282"/>
    </location>
</feature>
<comment type="caution">
    <text evidence="8">The sequence shown here is derived from an EMBL/GenBank/DDBJ whole genome shotgun (WGS) entry which is preliminary data.</text>
</comment>
<comment type="similarity">
    <text evidence="2">Belongs to the glycosyl hydrolase 16 family.</text>
</comment>
<dbReference type="InterPro" id="IPR050546">
    <property type="entry name" value="Glycosyl_Hydrlase_16"/>
</dbReference>
<feature type="signal peptide" evidence="6">
    <location>
        <begin position="1"/>
        <end position="17"/>
    </location>
</feature>
<dbReference type="PANTHER" id="PTHR10963">
    <property type="entry name" value="GLYCOSYL HYDROLASE-RELATED"/>
    <property type="match status" value="1"/>
</dbReference>
<name>A0A8T9C6X7_9HELO</name>
<evidence type="ECO:0000256" key="5">
    <source>
        <dbReference type="ARBA" id="ARBA00023295"/>
    </source>
</evidence>
<reference evidence="8 9" key="1">
    <citation type="submission" date="2018-05" db="EMBL/GenBank/DDBJ databases">
        <title>Genome sequencing and assembly of the regulated plant pathogen Lachnellula willkommii and related sister species for the development of diagnostic species identification markers.</title>
        <authorList>
            <person name="Giroux E."/>
            <person name="Bilodeau G."/>
        </authorList>
    </citation>
    <scope>NUCLEOTIDE SEQUENCE [LARGE SCALE GENOMIC DNA]</scope>
    <source>
        <strain evidence="8 9">CBS 268.59</strain>
    </source>
</reference>
<gene>
    <name evidence="8" type="ORF">LSUE1_G002038</name>
</gene>
<keyword evidence="9" id="KW-1185">Reference proteome</keyword>
<sequence length="328" mass="34019">MHTSNLLMRLGASLVCAAGIANSAYTITDTFDHTNFFTDFSFFTAADPTDGFVKFASATAANSSGLAGYSNNAVYLGVDHTTVNPSGGRGSVRVTSNKAYTKGLFIADIAHMPDSTCGVWPAFWTFGPNWPSSGEIDIIEGVNDETTDTVTLHTSSGCTMQSTGAVSSSVLGTTDCGASGGNTGCGFNTANTANFGSGFNAGGGGVYAMEWTSTAIKVFFFPRSAIPADITSGKPNTANWTNPIAAFGGGGCNIDQHFQNHNIVFDTTFCGSWAGQVWDENAKCKALASTCDAYVGSNPAAFASSYWLVNSVKVYSASAAKRGVAFEG</sequence>
<dbReference type="PROSITE" id="PS51762">
    <property type="entry name" value="GH16_2"/>
    <property type="match status" value="1"/>
</dbReference>
<dbReference type="CDD" id="cd02181">
    <property type="entry name" value="GH16_fungal_Lam16A_glucanase"/>
    <property type="match status" value="1"/>
</dbReference>
<keyword evidence="4" id="KW-0378">Hydrolase</keyword>
<evidence type="ECO:0000256" key="3">
    <source>
        <dbReference type="ARBA" id="ARBA00012599"/>
    </source>
</evidence>
<dbReference type="EC" id="3.2.1.6" evidence="3"/>
<evidence type="ECO:0000256" key="2">
    <source>
        <dbReference type="ARBA" id="ARBA00006865"/>
    </source>
</evidence>
<dbReference type="Proteomes" id="UP000469558">
    <property type="component" value="Unassembled WGS sequence"/>
</dbReference>
<accession>A0A8T9C6X7</accession>
<dbReference type="Pfam" id="PF26113">
    <property type="entry name" value="GH16_XgeA"/>
    <property type="match status" value="1"/>
</dbReference>
<evidence type="ECO:0000259" key="7">
    <source>
        <dbReference type="PROSITE" id="PS51762"/>
    </source>
</evidence>
<comment type="catalytic activity">
    <reaction evidence="1">
        <text>Endohydrolysis of (1-&gt;3)- or (1-&gt;4)-linkages in beta-D-glucans when the glucose residue whose reducing group is involved in the linkage to be hydrolyzed is itself substituted at C-3.</text>
        <dbReference type="EC" id="3.2.1.6"/>
    </reaction>
</comment>
<evidence type="ECO:0000313" key="8">
    <source>
        <dbReference type="EMBL" id="TVY81401.1"/>
    </source>
</evidence>
<protein>
    <recommendedName>
        <fullName evidence="3">endo-1,3(4)-beta-glucanase</fullName>
        <ecNumber evidence="3">3.2.1.6</ecNumber>
    </recommendedName>
</protein>
<dbReference type="PANTHER" id="PTHR10963:SF24">
    <property type="entry name" value="GLYCOSIDASE C21B10.07-RELATED"/>
    <property type="match status" value="1"/>
</dbReference>